<evidence type="ECO:0000256" key="4">
    <source>
        <dbReference type="PROSITE-ProRule" id="PRU00335"/>
    </source>
</evidence>
<dbReference type="PANTHER" id="PTHR30055:SF234">
    <property type="entry name" value="HTH-TYPE TRANSCRIPTIONAL REGULATOR BETI"/>
    <property type="match status" value="1"/>
</dbReference>
<evidence type="ECO:0000256" key="1">
    <source>
        <dbReference type="ARBA" id="ARBA00023015"/>
    </source>
</evidence>
<evidence type="ECO:0000256" key="2">
    <source>
        <dbReference type="ARBA" id="ARBA00023125"/>
    </source>
</evidence>
<gene>
    <name evidence="6" type="ORF">DFR24_3132</name>
</gene>
<dbReference type="Gene3D" id="1.10.10.60">
    <property type="entry name" value="Homeodomain-like"/>
    <property type="match status" value="1"/>
</dbReference>
<keyword evidence="7" id="KW-1185">Reference proteome</keyword>
<dbReference type="InterPro" id="IPR050109">
    <property type="entry name" value="HTH-type_TetR-like_transc_reg"/>
</dbReference>
<protein>
    <submittedName>
        <fullName evidence="6">TetR family transcriptional regulator</fullName>
    </submittedName>
</protein>
<dbReference type="GO" id="GO:0000976">
    <property type="term" value="F:transcription cis-regulatory region binding"/>
    <property type="evidence" value="ECO:0007669"/>
    <property type="project" value="TreeGrafter"/>
</dbReference>
<comment type="caution">
    <text evidence="6">The sequence shown here is derived from an EMBL/GenBank/DDBJ whole genome shotgun (WGS) entry which is preliminary data.</text>
</comment>
<evidence type="ECO:0000256" key="3">
    <source>
        <dbReference type="ARBA" id="ARBA00023163"/>
    </source>
</evidence>
<dbReference type="Pfam" id="PF21313">
    <property type="entry name" value="EthR_C"/>
    <property type="match status" value="1"/>
</dbReference>
<sequence>MVPRPARATKLQRVRGTPRPTIEQRLLVAMESLLEKGNTFGSLTVEQLAAEAGMARATFYLHFRDKGELVLRLMGQLTDEIIGSAGVWFENAESADRRDIERALRGIVGTFKKHHAIVAAINDTAPYDPAVAQLYRDMMDKLCTASRRAIATVKRQGKAHEEATPDVGTILTWAVDLYCARFIGNHEGAELDRLVKSLAHICASAIFAPEAAPAAKTKTRRRTSPP</sequence>
<keyword evidence="3" id="KW-0804">Transcription</keyword>
<dbReference type="Proteomes" id="UP000295341">
    <property type="component" value="Unassembled WGS sequence"/>
</dbReference>
<dbReference type="SUPFAM" id="SSF48498">
    <property type="entry name" value="Tetracyclin repressor-like, C-terminal domain"/>
    <property type="match status" value="1"/>
</dbReference>
<keyword evidence="1" id="KW-0805">Transcription regulation</keyword>
<dbReference type="AlphaFoldDB" id="A0A4R7P4X3"/>
<evidence type="ECO:0000313" key="7">
    <source>
        <dbReference type="Proteomes" id="UP000295341"/>
    </source>
</evidence>
<feature type="domain" description="HTH tetR-type" evidence="5">
    <location>
        <begin position="20"/>
        <end position="81"/>
    </location>
</feature>
<dbReference type="GO" id="GO:0003700">
    <property type="term" value="F:DNA-binding transcription factor activity"/>
    <property type="evidence" value="ECO:0007669"/>
    <property type="project" value="TreeGrafter"/>
</dbReference>
<feature type="DNA-binding region" description="H-T-H motif" evidence="4">
    <location>
        <begin position="44"/>
        <end position="63"/>
    </location>
</feature>
<name>A0A4R7P4X3_9GAMM</name>
<dbReference type="RefSeq" id="WP_133882284.1">
    <property type="nucleotide sequence ID" value="NZ_MWIN01000018.1"/>
</dbReference>
<dbReference type="InterPro" id="IPR009057">
    <property type="entry name" value="Homeodomain-like_sf"/>
</dbReference>
<dbReference type="PANTHER" id="PTHR30055">
    <property type="entry name" value="HTH-TYPE TRANSCRIPTIONAL REGULATOR RUTR"/>
    <property type="match status" value="1"/>
</dbReference>
<dbReference type="InterPro" id="IPR036271">
    <property type="entry name" value="Tet_transcr_reg_TetR-rel_C_sf"/>
</dbReference>
<dbReference type="Pfam" id="PF00440">
    <property type="entry name" value="TetR_N"/>
    <property type="match status" value="1"/>
</dbReference>
<organism evidence="6 7">
    <name type="scientific">Panacagrimonas perspica</name>
    <dbReference type="NCBI Taxonomy" id="381431"/>
    <lineage>
        <taxon>Bacteria</taxon>
        <taxon>Pseudomonadati</taxon>
        <taxon>Pseudomonadota</taxon>
        <taxon>Gammaproteobacteria</taxon>
        <taxon>Nevskiales</taxon>
        <taxon>Nevskiaceae</taxon>
        <taxon>Panacagrimonas</taxon>
    </lineage>
</organism>
<evidence type="ECO:0000259" key="5">
    <source>
        <dbReference type="PROSITE" id="PS50977"/>
    </source>
</evidence>
<dbReference type="EMBL" id="SOBT01000009">
    <property type="protein sequence ID" value="TDU28757.1"/>
    <property type="molecule type" value="Genomic_DNA"/>
</dbReference>
<evidence type="ECO:0000313" key="6">
    <source>
        <dbReference type="EMBL" id="TDU28757.1"/>
    </source>
</evidence>
<dbReference type="Gene3D" id="1.10.357.10">
    <property type="entry name" value="Tetracycline Repressor, domain 2"/>
    <property type="match status" value="1"/>
</dbReference>
<dbReference type="SUPFAM" id="SSF46689">
    <property type="entry name" value="Homeodomain-like"/>
    <property type="match status" value="1"/>
</dbReference>
<dbReference type="InterPro" id="IPR001647">
    <property type="entry name" value="HTH_TetR"/>
</dbReference>
<reference evidence="6 7" key="1">
    <citation type="submission" date="2019-03" db="EMBL/GenBank/DDBJ databases">
        <title>Genomic Encyclopedia of Type Strains, Phase IV (KMG-IV): sequencing the most valuable type-strain genomes for metagenomic binning, comparative biology and taxonomic classification.</title>
        <authorList>
            <person name="Goeker M."/>
        </authorList>
    </citation>
    <scope>NUCLEOTIDE SEQUENCE [LARGE SCALE GENOMIC DNA]</scope>
    <source>
        <strain evidence="6 7">DSM 26377</strain>
    </source>
</reference>
<dbReference type="PROSITE" id="PS50977">
    <property type="entry name" value="HTH_TETR_2"/>
    <property type="match status" value="1"/>
</dbReference>
<dbReference type="OrthoDB" id="63332at2"/>
<keyword evidence="2 4" id="KW-0238">DNA-binding</keyword>
<accession>A0A4R7P4X3</accession>
<proteinExistence type="predicted"/>
<dbReference type="InterPro" id="IPR049397">
    <property type="entry name" value="EthR_C"/>
</dbReference>